<evidence type="ECO:0000313" key="6">
    <source>
        <dbReference type="Proteomes" id="UP000050934"/>
    </source>
</evidence>
<dbReference type="PANTHER" id="PTHR30146:SF150">
    <property type="entry name" value="ARABINOSE METABOLISM TRANSCRIPTIONAL REPRESSOR"/>
    <property type="match status" value="1"/>
</dbReference>
<protein>
    <submittedName>
        <fullName evidence="5">Arabinose metabolism transcriptional repressor</fullName>
    </submittedName>
</protein>
<reference evidence="5 6" key="1">
    <citation type="journal article" date="2015" name="Genome Announc.">
        <title>Expanding the biotechnology potential of lactobacilli through comparative genomics of 213 strains and associated genera.</title>
        <authorList>
            <person name="Sun Z."/>
            <person name="Harris H.M."/>
            <person name="McCann A."/>
            <person name="Guo C."/>
            <person name="Argimon S."/>
            <person name="Zhang W."/>
            <person name="Yang X."/>
            <person name="Jeffery I.B."/>
            <person name="Cooney J.C."/>
            <person name="Kagawa T.F."/>
            <person name="Liu W."/>
            <person name="Song Y."/>
            <person name="Salvetti E."/>
            <person name="Wrobel A."/>
            <person name="Rasinkangas P."/>
            <person name="Parkhill J."/>
            <person name="Rea M.C."/>
            <person name="O'Sullivan O."/>
            <person name="Ritari J."/>
            <person name="Douillard F.P."/>
            <person name="Paul Ross R."/>
            <person name="Yang R."/>
            <person name="Briner A.E."/>
            <person name="Felis G.E."/>
            <person name="de Vos W.M."/>
            <person name="Barrangou R."/>
            <person name="Klaenhammer T.R."/>
            <person name="Caufield P.W."/>
            <person name="Cui Y."/>
            <person name="Zhang H."/>
            <person name="O'Toole P.W."/>
        </authorList>
    </citation>
    <scope>NUCLEOTIDE SEQUENCE [LARGE SCALE GENOMIC DNA]</scope>
    <source>
        <strain evidence="5 6">DSM 17896</strain>
    </source>
</reference>
<keyword evidence="3" id="KW-0804">Transcription</keyword>
<dbReference type="STRING" id="396268.IV45_GL000022"/>
<organism evidence="5 6">
    <name type="scientific">Limosilactobacillus secaliphilus</name>
    <dbReference type="NCBI Taxonomy" id="396268"/>
    <lineage>
        <taxon>Bacteria</taxon>
        <taxon>Bacillati</taxon>
        <taxon>Bacillota</taxon>
        <taxon>Bacilli</taxon>
        <taxon>Lactobacillales</taxon>
        <taxon>Lactobacillaceae</taxon>
        <taxon>Limosilactobacillus</taxon>
    </lineage>
</organism>
<keyword evidence="2" id="KW-0238">DNA-binding</keyword>
<dbReference type="OrthoDB" id="9813468at2"/>
<sequence length="361" mass="40901">MTKYQSVKDSIIKAITTGKYKVGDKLPTESILMAEYDVSRYTIRRAMGELENDHYIYRIQGGGMYVDDWRAKQIKPINNKMIGIVTTHLADYIFPSIISGIDRAVSRAGYALLLSNTHNDHDHERQSLTKMLESNVDGLIIEPTRSALPNPNMDLYKTVEESNIPTLFINAHYPDLNLPYVVLKDRNIENKLTQMLFDKGHQSILGIFKVDDAQGEERMRGFMDAYARHPEFSYLSDVIMYQTADDMGKIFEKVARRLEQADHPTAIICYNDALAIQIMDVVRSLGMKIPEDISVVGFDDYQLSKFMTPGLTTAVHPKNKMGVDAGELMLKMINGEKVSSISYDADIIERKSVQTLASQKK</sequence>
<evidence type="ECO:0000256" key="1">
    <source>
        <dbReference type="ARBA" id="ARBA00023015"/>
    </source>
</evidence>
<dbReference type="CDD" id="cd07377">
    <property type="entry name" value="WHTH_GntR"/>
    <property type="match status" value="1"/>
</dbReference>
<keyword evidence="1" id="KW-0805">Transcription regulation</keyword>
<dbReference type="CDD" id="cd01541">
    <property type="entry name" value="PBP1_AraR"/>
    <property type="match status" value="1"/>
</dbReference>
<dbReference type="SMART" id="SM00345">
    <property type="entry name" value="HTH_GNTR"/>
    <property type="match status" value="1"/>
</dbReference>
<evidence type="ECO:0000313" key="5">
    <source>
        <dbReference type="EMBL" id="KRN58990.1"/>
    </source>
</evidence>
<dbReference type="InterPro" id="IPR028082">
    <property type="entry name" value="Peripla_BP_I"/>
</dbReference>
<feature type="domain" description="HTH gntR-type" evidence="4">
    <location>
        <begin position="1"/>
        <end position="69"/>
    </location>
</feature>
<dbReference type="AlphaFoldDB" id="A0A0R2I2I3"/>
<dbReference type="PANTHER" id="PTHR30146">
    <property type="entry name" value="LACI-RELATED TRANSCRIPTIONAL REPRESSOR"/>
    <property type="match status" value="1"/>
</dbReference>
<accession>A0A0R2I2I3</accession>
<evidence type="ECO:0000256" key="2">
    <source>
        <dbReference type="ARBA" id="ARBA00023125"/>
    </source>
</evidence>
<dbReference type="InterPro" id="IPR033532">
    <property type="entry name" value="AraR_ligand_bind_dom"/>
</dbReference>
<dbReference type="SUPFAM" id="SSF53822">
    <property type="entry name" value="Periplasmic binding protein-like I"/>
    <property type="match status" value="1"/>
</dbReference>
<dbReference type="RefSeq" id="WP_057740221.1">
    <property type="nucleotide sequence ID" value="NZ_JQBW01000006.1"/>
</dbReference>
<dbReference type="PRINTS" id="PR00035">
    <property type="entry name" value="HTHGNTR"/>
</dbReference>
<dbReference type="PATRIC" id="fig|396268.3.peg.23"/>
<dbReference type="InterPro" id="IPR036388">
    <property type="entry name" value="WH-like_DNA-bd_sf"/>
</dbReference>
<dbReference type="Gene3D" id="1.10.10.10">
    <property type="entry name" value="Winged helix-like DNA-binding domain superfamily/Winged helix DNA-binding domain"/>
    <property type="match status" value="1"/>
</dbReference>
<dbReference type="Pfam" id="PF00392">
    <property type="entry name" value="GntR"/>
    <property type="match status" value="1"/>
</dbReference>
<name>A0A0R2I2I3_9LACO</name>
<dbReference type="SUPFAM" id="SSF46785">
    <property type="entry name" value="Winged helix' DNA-binding domain"/>
    <property type="match status" value="1"/>
</dbReference>
<keyword evidence="6" id="KW-1185">Reference proteome</keyword>
<dbReference type="PROSITE" id="PS50949">
    <property type="entry name" value="HTH_GNTR"/>
    <property type="match status" value="1"/>
</dbReference>
<comment type="caution">
    <text evidence="5">The sequence shown here is derived from an EMBL/GenBank/DDBJ whole genome shotgun (WGS) entry which is preliminary data.</text>
</comment>
<dbReference type="GO" id="GO:0000976">
    <property type="term" value="F:transcription cis-regulatory region binding"/>
    <property type="evidence" value="ECO:0007669"/>
    <property type="project" value="TreeGrafter"/>
</dbReference>
<dbReference type="GO" id="GO:0003700">
    <property type="term" value="F:DNA-binding transcription factor activity"/>
    <property type="evidence" value="ECO:0007669"/>
    <property type="project" value="InterPro"/>
</dbReference>
<dbReference type="Pfam" id="PF00532">
    <property type="entry name" value="Peripla_BP_1"/>
    <property type="match status" value="1"/>
</dbReference>
<dbReference type="EMBL" id="JQBW01000006">
    <property type="protein sequence ID" value="KRN58990.1"/>
    <property type="molecule type" value="Genomic_DNA"/>
</dbReference>
<dbReference type="InterPro" id="IPR001761">
    <property type="entry name" value="Peripla_BP/Lac1_sug-bd_dom"/>
</dbReference>
<evidence type="ECO:0000259" key="4">
    <source>
        <dbReference type="PROSITE" id="PS50949"/>
    </source>
</evidence>
<dbReference type="InterPro" id="IPR000524">
    <property type="entry name" value="Tscrpt_reg_HTH_GntR"/>
</dbReference>
<gene>
    <name evidence="5" type="ORF">IV45_GL000022</name>
</gene>
<evidence type="ECO:0000256" key="3">
    <source>
        <dbReference type="ARBA" id="ARBA00023163"/>
    </source>
</evidence>
<dbReference type="InterPro" id="IPR036390">
    <property type="entry name" value="WH_DNA-bd_sf"/>
</dbReference>
<dbReference type="Gene3D" id="3.40.50.2300">
    <property type="match status" value="2"/>
</dbReference>
<proteinExistence type="predicted"/>
<dbReference type="Proteomes" id="UP000050934">
    <property type="component" value="Unassembled WGS sequence"/>
</dbReference>